<dbReference type="Proteomes" id="UP001163036">
    <property type="component" value="Chromosome 1"/>
</dbReference>
<gene>
    <name evidence="2" type="ORF">M5598_09115</name>
</gene>
<sequence length="127" mass="14337">MMRKIEFMGYPKALSQSISAVTGGVLVLLVMQFIFSIEQSFIAYGAVLVGAIFQYIGALRKSESNLTTDTKEIYLFGIPAALRHQRSILGRRYIRITSLTPKGYHRVKVLESWVSKSDWQLMLGKCT</sequence>
<accession>A0AA46UGE2</accession>
<evidence type="ECO:0000313" key="3">
    <source>
        <dbReference type="Proteomes" id="UP001163036"/>
    </source>
</evidence>
<dbReference type="EMBL" id="CP097355">
    <property type="protein sequence ID" value="UYV25235.1"/>
    <property type="molecule type" value="Genomic_DNA"/>
</dbReference>
<feature type="transmembrane region" description="Helical" evidence="1">
    <location>
        <begin position="12"/>
        <end position="35"/>
    </location>
</feature>
<evidence type="ECO:0000256" key="1">
    <source>
        <dbReference type="SAM" id="Phobius"/>
    </source>
</evidence>
<keyword evidence="1" id="KW-1133">Transmembrane helix</keyword>
<keyword evidence="1" id="KW-0812">Transmembrane</keyword>
<feature type="transmembrane region" description="Helical" evidence="1">
    <location>
        <begin position="41"/>
        <end position="59"/>
    </location>
</feature>
<dbReference type="AlphaFoldDB" id="A0AA46UGE2"/>
<proteinExistence type="predicted"/>
<name>A0AA46UGE2_VIBPH</name>
<evidence type="ECO:0000313" key="2">
    <source>
        <dbReference type="EMBL" id="UYV25235.1"/>
    </source>
</evidence>
<protein>
    <submittedName>
        <fullName evidence="2">Uncharacterized protein</fullName>
    </submittedName>
</protein>
<dbReference type="RefSeq" id="WP_020838849.1">
    <property type="nucleotide sequence ID" value="NZ_CANUHX010000022.1"/>
</dbReference>
<organism evidence="2 3">
    <name type="scientific">Vibrio parahaemolyticus</name>
    <dbReference type="NCBI Taxonomy" id="670"/>
    <lineage>
        <taxon>Bacteria</taxon>
        <taxon>Pseudomonadati</taxon>
        <taxon>Pseudomonadota</taxon>
        <taxon>Gammaproteobacteria</taxon>
        <taxon>Vibrionales</taxon>
        <taxon>Vibrionaceae</taxon>
        <taxon>Vibrio</taxon>
    </lineage>
</organism>
<keyword evidence="1" id="KW-0472">Membrane</keyword>
<reference evidence="2" key="1">
    <citation type="submission" date="2022-05" db="EMBL/GenBank/DDBJ databases">
        <title>Megaplasmid of Vibrio parahaemolyticus.</title>
        <authorList>
            <person name="Strauch E."/>
            <person name="Borowiak M."/>
        </authorList>
    </citation>
    <scope>NUCLEOTIDE SEQUENCE</scope>
    <source>
        <strain evidence="2">16-VB00198</strain>
    </source>
</reference>